<gene>
    <name evidence="3" type="ORF">AWC38_SpisGene23298</name>
</gene>
<feature type="transmembrane region" description="Helical" evidence="2">
    <location>
        <begin position="346"/>
        <end position="367"/>
    </location>
</feature>
<keyword evidence="2" id="KW-0812">Transmembrane</keyword>
<evidence type="ECO:0000313" key="3">
    <source>
        <dbReference type="EMBL" id="PFX12699.1"/>
    </source>
</evidence>
<comment type="caution">
    <text evidence="3">The sequence shown here is derived from an EMBL/GenBank/DDBJ whole genome shotgun (WGS) entry which is preliminary data.</text>
</comment>
<dbReference type="OrthoDB" id="5979313at2759"/>
<feature type="compositionally biased region" description="Basic and acidic residues" evidence="1">
    <location>
        <begin position="205"/>
        <end position="227"/>
    </location>
</feature>
<keyword evidence="2" id="KW-1133">Transmembrane helix</keyword>
<proteinExistence type="predicted"/>
<accession>A0A2B4R7A0</accession>
<protein>
    <submittedName>
        <fullName evidence="3">Uncharacterized protein</fullName>
    </submittedName>
</protein>
<feature type="transmembrane region" description="Helical" evidence="2">
    <location>
        <begin position="379"/>
        <end position="399"/>
    </location>
</feature>
<dbReference type="STRING" id="50429.A0A2B4R7A0"/>
<feature type="compositionally biased region" description="Basic residues" evidence="1">
    <location>
        <begin position="704"/>
        <end position="723"/>
    </location>
</feature>
<evidence type="ECO:0000256" key="1">
    <source>
        <dbReference type="SAM" id="MobiDB-lite"/>
    </source>
</evidence>
<keyword evidence="4" id="KW-1185">Reference proteome</keyword>
<sequence length="733" mass="82988">MYVVQLQTVIVIASTLKRIQAGYRIVNDKSKIASNPNEESQKRMGNDNSEKDEELVLVADDGAQAEVIQRTDEVQADEVLLAQVADEGVQDKEVILVADDGLITPCESCRAMKAELIQLKAKVTRFNNKLSSNQEQWVQTFKGIQEQNRLFMVNTAVQTEPVVETEDTSPTKSMHQPTEQDEDFDEDATDVNSTTWHEDDDPTWDPEKIDSGYQKVKDKDDSGKIHENPRDMMLTIESECSNCGERVTWKSQQDLLGRFPAGNLLLSFAVLCAGTSIRKVLLVFRHMGLLVYHEPTYYYHQRHLLIPSVVAFWRKYQKKLLDMLKDQEVVLAGDGRHDSMGHSAKYGTYTIFCCTIGLIVHIVLVQANQAGSSSGMEFLAFQKAFTFLLGTAMIIKSFICDRHTSIAKWMKEDCLRRCREIGKPAVQHFFDSWHIAKSSSFLDDTATSFVLYIIKNKANAKVAAAVKKATRNGSTPKELMHLKQDSVINDKSQELSEKAIPPLPKVKEKVTSQSCCEVSASLTDVGGLAVGTIDLINRSLSVPRFVFVFNVEGYHSVVNQFAPKMYAYSYLGMLCRTIMAALHFNYNVKRATKVDDEGKPILHVKYLKFKEGEATVREAKVASNYDYVAEIYKTLTTTPRAELKLLEEELKHEVPDPMHSMLEDKEDKGEAIIKYKRRKERETVIILPTCTEEELQETDERRTASVRRPPHCSKCGQPKRGHKRDQCQSEDNN</sequence>
<feature type="transmembrane region" description="Helical" evidence="2">
    <location>
        <begin position="255"/>
        <end position="277"/>
    </location>
</feature>
<reference evidence="4" key="1">
    <citation type="journal article" date="2017" name="bioRxiv">
        <title>Comparative analysis of the genomes of Stylophora pistillata and Acropora digitifera provides evidence for extensive differences between species of corals.</title>
        <authorList>
            <person name="Voolstra C.R."/>
            <person name="Li Y."/>
            <person name="Liew Y.J."/>
            <person name="Baumgarten S."/>
            <person name="Zoccola D."/>
            <person name="Flot J.-F."/>
            <person name="Tambutte S."/>
            <person name="Allemand D."/>
            <person name="Aranda M."/>
        </authorList>
    </citation>
    <scope>NUCLEOTIDE SEQUENCE [LARGE SCALE GENOMIC DNA]</scope>
</reference>
<dbReference type="Proteomes" id="UP000225706">
    <property type="component" value="Unassembled WGS sequence"/>
</dbReference>
<organism evidence="3 4">
    <name type="scientific">Stylophora pistillata</name>
    <name type="common">Smooth cauliflower coral</name>
    <dbReference type="NCBI Taxonomy" id="50429"/>
    <lineage>
        <taxon>Eukaryota</taxon>
        <taxon>Metazoa</taxon>
        <taxon>Cnidaria</taxon>
        <taxon>Anthozoa</taxon>
        <taxon>Hexacorallia</taxon>
        <taxon>Scleractinia</taxon>
        <taxon>Astrocoeniina</taxon>
        <taxon>Pocilloporidae</taxon>
        <taxon>Stylophora</taxon>
    </lineage>
</organism>
<keyword evidence="2" id="KW-0472">Membrane</keyword>
<dbReference type="EMBL" id="LSMT01001226">
    <property type="protein sequence ID" value="PFX12699.1"/>
    <property type="molecule type" value="Genomic_DNA"/>
</dbReference>
<dbReference type="PANTHER" id="PTHR31751">
    <property type="entry name" value="SI:CH211-108C17.2-RELATED-RELATED"/>
    <property type="match status" value="1"/>
</dbReference>
<dbReference type="AlphaFoldDB" id="A0A2B4R7A0"/>
<feature type="region of interest" description="Disordered" evidence="1">
    <location>
        <begin position="691"/>
        <end position="733"/>
    </location>
</feature>
<feature type="compositionally biased region" description="Acidic residues" evidence="1">
    <location>
        <begin position="179"/>
        <end position="189"/>
    </location>
</feature>
<evidence type="ECO:0000256" key="2">
    <source>
        <dbReference type="SAM" id="Phobius"/>
    </source>
</evidence>
<feature type="region of interest" description="Disordered" evidence="1">
    <location>
        <begin position="161"/>
        <end position="227"/>
    </location>
</feature>
<dbReference type="PANTHER" id="PTHR31751:SF40">
    <property type="match status" value="1"/>
</dbReference>
<name>A0A2B4R7A0_STYPI</name>
<evidence type="ECO:0000313" key="4">
    <source>
        <dbReference type="Proteomes" id="UP000225706"/>
    </source>
</evidence>
<feature type="compositionally biased region" description="Polar residues" evidence="1">
    <location>
        <begin position="168"/>
        <end position="177"/>
    </location>
</feature>